<accession>A0A0G3EIY5</accession>
<dbReference type="PANTHER" id="PTHR42924:SF3">
    <property type="entry name" value="POLYMERASE_HISTIDINOL PHOSPHATASE N-TERMINAL DOMAIN-CONTAINING PROTEIN"/>
    <property type="match status" value="1"/>
</dbReference>
<dbReference type="SUPFAM" id="SSF89550">
    <property type="entry name" value="PHP domain-like"/>
    <property type="match status" value="1"/>
</dbReference>
<dbReference type="STRING" id="1307763.L21SP4_00871"/>
<feature type="domain" description="Polymerase/histidinol phosphatase N-terminal" evidence="1">
    <location>
        <begin position="2"/>
        <end position="67"/>
    </location>
</feature>
<dbReference type="PANTHER" id="PTHR42924">
    <property type="entry name" value="EXONUCLEASE"/>
    <property type="match status" value="1"/>
</dbReference>
<dbReference type="SMART" id="SM00481">
    <property type="entry name" value="POLIIIAc"/>
    <property type="match status" value="1"/>
</dbReference>
<name>A0A0G3EIY5_9BACT</name>
<proteinExistence type="predicted"/>
<dbReference type="PATRIC" id="fig|1609981.3.peg.908"/>
<dbReference type="InterPro" id="IPR003141">
    <property type="entry name" value="Pol/His_phosphatase_N"/>
</dbReference>
<dbReference type="AlphaFoldDB" id="A0A0G3EIY5"/>
<dbReference type="GO" id="GO:0004534">
    <property type="term" value="F:5'-3' RNA exonuclease activity"/>
    <property type="evidence" value="ECO:0007669"/>
    <property type="project" value="TreeGrafter"/>
</dbReference>
<protein>
    <submittedName>
        <fullName evidence="2">PHP domain protein</fullName>
    </submittedName>
</protein>
<organism evidence="2 3">
    <name type="scientific">Kiritimatiella glycovorans</name>
    <dbReference type="NCBI Taxonomy" id="1307763"/>
    <lineage>
        <taxon>Bacteria</taxon>
        <taxon>Pseudomonadati</taxon>
        <taxon>Kiritimatiellota</taxon>
        <taxon>Kiritimatiellia</taxon>
        <taxon>Kiritimatiellales</taxon>
        <taxon>Kiritimatiellaceae</taxon>
        <taxon>Kiritimatiella</taxon>
    </lineage>
</organism>
<dbReference type="Pfam" id="PF02811">
    <property type="entry name" value="PHP"/>
    <property type="match status" value="1"/>
</dbReference>
<dbReference type="GO" id="GO:0035312">
    <property type="term" value="F:5'-3' DNA exonuclease activity"/>
    <property type="evidence" value="ECO:0007669"/>
    <property type="project" value="TreeGrafter"/>
</dbReference>
<dbReference type="EMBL" id="CP010904">
    <property type="protein sequence ID" value="AKJ64134.1"/>
    <property type="molecule type" value="Genomic_DNA"/>
</dbReference>
<sequence length="287" mass="31719">MIDLHLHSTYSDGSDRPAELMRKAAQAGVTAAALTDHDTTDGVPEFAEAAEGTGVEAVPAIELSACYDGGSMHMLGYGIDSGNDELREAVRRICEGRRERNETILDRLRELGYLLEWDDVLAEAGGEVVGRPHFAQALITRGYFKQKRPVFDRLLGRGQPAYAERFRFSPSRCIKLITRAGGAPVVAHPVSLRLPRGKLRDLLSSLKDLGLAGVEVFYPEHNERQVRVYRKLARELRLVMTGGSDYHGSFTPQLSIGRGFGDLHVPDSALRQLRARMARTRLPGRDG</sequence>
<evidence type="ECO:0000313" key="2">
    <source>
        <dbReference type="EMBL" id="AKJ64134.1"/>
    </source>
</evidence>
<dbReference type="Proteomes" id="UP000035268">
    <property type="component" value="Chromosome"/>
</dbReference>
<dbReference type="KEGG" id="vbl:L21SP4_00871"/>
<keyword evidence="3" id="KW-1185">Reference proteome</keyword>
<dbReference type="Gene3D" id="3.20.20.140">
    <property type="entry name" value="Metal-dependent hydrolases"/>
    <property type="match status" value="1"/>
</dbReference>
<dbReference type="InterPro" id="IPR052018">
    <property type="entry name" value="PHP_domain"/>
</dbReference>
<dbReference type="InterPro" id="IPR016195">
    <property type="entry name" value="Pol/histidinol_Pase-like"/>
</dbReference>
<evidence type="ECO:0000259" key="1">
    <source>
        <dbReference type="SMART" id="SM00481"/>
    </source>
</evidence>
<dbReference type="RefSeq" id="WP_052881497.1">
    <property type="nucleotide sequence ID" value="NZ_CP010904.1"/>
</dbReference>
<gene>
    <name evidence="2" type="ORF">L21SP4_00871</name>
</gene>
<dbReference type="OrthoDB" id="9804333at2"/>
<reference evidence="3" key="1">
    <citation type="submission" date="2015-02" db="EMBL/GenBank/DDBJ databases">
        <title>Description and complete genome sequence of the first cultured representative of the subdivision 5 of the Verrucomicrobia phylum.</title>
        <authorList>
            <person name="Spring S."/>
            <person name="Bunk B."/>
            <person name="Sproer C."/>
            <person name="Klenk H.-P."/>
        </authorList>
    </citation>
    <scope>NUCLEOTIDE SEQUENCE [LARGE SCALE GENOMIC DNA]</scope>
    <source>
        <strain evidence="3">L21-Fru-AB</strain>
    </source>
</reference>
<evidence type="ECO:0000313" key="3">
    <source>
        <dbReference type="Proteomes" id="UP000035268"/>
    </source>
</evidence>
<reference evidence="2 3" key="2">
    <citation type="journal article" date="2016" name="ISME J.">
        <title>Characterization of the first cultured representative of Verrucomicrobia subdivision 5 indicates the proposal of a novel phylum.</title>
        <authorList>
            <person name="Spring S."/>
            <person name="Bunk B."/>
            <person name="Sproer C."/>
            <person name="Schumann P."/>
            <person name="Rohde M."/>
            <person name="Tindall B.J."/>
            <person name="Klenk H.P."/>
        </authorList>
    </citation>
    <scope>NUCLEOTIDE SEQUENCE [LARGE SCALE GENOMIC DNA]</scope>
    <source>
        <strain evidence="2 3">L21-Fru-AB</strain>
    </source>
</reference>
<dbReference type="Gene3D" id="1.10.150.650">
    <property type="match status" value="1"/>
</dbReference>
<dbReference type="InterPro" id="IPR004013">
    <property type="entry name" value="PHP_dom"/>
</dbReference>
<dbReference type="CDD" id="cd07438">
    <property type="entry name" value="PHP_HisPPase_AMP"/>
    <property type="match status" value="1"/>
</dbReference>